<dbReference type="eggNOG" id="COG2072">
    <property type="taxonomic scope" value="Bacteria"/>
</dbReference>
<dbReference type="EMBL" id="JPVO01000052">
    <property type="protein sequence ID" value="KGR75210.1"/>
    <property type="molecule type" value="Genomic_DNA"/>
</dbReference>
<dbReference type="PANTHER" id="PTHR43539:SF89">
    <property type="entry name" value="NAD(P)-BINDING DOMAIN-CONTAINING PROTEIN"/>
    <property type="match status" value="1"/>
</dbReference>
<dbReference type="AlphaFoldDB" id="A0A0A3HVE9"/>
<dbReference type="PANTHER" id="PTHR43539">
    <property type="entry name" value="FLAVIN-BINDING MONOOXYGENASE-LIKE PROTEIN (AFU_ORTHOLOGUE AFUA_4G09220)"/>
    <property type="match status" value="1"/>
</dbReference>
<evidence type="ECO:0000256" key="1">
    <source>
        <dbReference type="ARBA" id="ARBA00023002"/>
    </source>
</evidence>
<proteinExistence type="predicted"/>
<dbReference type="InterPro" id="IPR050982">
    <property type="entry name" value="Auxin_biosynth/cation_transpt"/>
</dbReference>
<dbReference type="Pfam" id="PF13738">
    <property type="entry name" value="Pyr_redox_3"/>
    <property type="match status" value="1"/>
</dbReference>
<dbReference type="InterPro" id="IPR036188">
    <property type="entry name" value="FAD/NAD-bd_sf"/>
</dbReference>
<dbReference type="Gene3D" id="3.50.50.60">
    <property type="entry name" value="FAD/NAD(P)-binding domain"/>
    <property type="match status" value="2"/>
</dbReference>
<sequence>MITIIGGGPAGIGMGVLLKQSGITDFVILERDIVGSTFFQWPIETRLITPSFTAHGFGQLDLNAILPDTSPAYTFGKEHLSGEEYGDYLDLITGHFELPVQENTNVYRIEKKGEQYWIQTSEDGDGFYSTSVIVACGEFQFPKRPFSYGVHYGDVVSWAELEGPRVIIGGGESAADAAYHLAAEGKSVDVYYPASTWFDTEVDPSRTLSPFTRERLSIPVISKKIVEHPQKRAVSVEKNDEINGYCIKFEDGECVETEWEPIICTGFSNGAKQFAHLFEWNEEGLPFLTDKDESTVAPSVFLIGPSVRQSNTIFCFIYKFRQRFAIVAEEIFKRHGLEHTASVFELYKSSSMYLDDLSCCEKDCAC</sequence>
<keyword evidence="3" id="KW-1185">Reference proteome</keyword>
<gene>
    <name evidence="2" type="ORF">CD33_13165</name>
</gene>
<evidence type="ECO:0000313" key="2">
    <source>
        <dbReference type="EMBL" id="KGR75210.1"/>
    </source>
</evidence>
<keyword evidence="1" id="KW-0560">Oxidoreductase</keyword>
<dbReference type="RefSeq" id="WP_036201248.1">
    <property type="nucleotide sequence ID" value="NZ_AVCY01000004.1"/>
</dbReference>
<protein>
    <recommendedName>
        <fullName evidence="4">Monooxygenase</fullName>
    </recommendedName>
</protein>
<evidence type="ECO:0000313" key="3">
    <source>
        <dbReference type="Proteomes" id="UP000030408"/>
    </source>
</evidence>
<dbReference type="PRINTS" id="PR00368">
    <property type="entry name" value="FADPNR"/>
</dbReference>
<reference evidence="2 3" key="1">
    <citation type="submission" date="2014-02" db="EMBL/GenBank/DDBJ databases">
        <title>Draft genome sequence of Lysinibacillus sinduriensis JCM 15800.</title>
        <authorList>
            <person name="Zhang F."/>
            <person name="Wang G."/>
            <person name="Zhang L."/>
        </authorList>
    </citation>
    <scope>NUCLEOTIDE SEQUENCE [LARGE SCALE GENOMIC DNA]</scope>
    <source>
        <strain evidence="2 3">JCM 15800</strain>
    </source>
</reference>
<dbReference type="OrthoDB" id="178899at2"/>
<organism evidence="2 3">
    <name type="scientific">Ureibacillus sinduriensis BLB-1 = JCM 15800</name>
    <dbReference type="NCBI Taxonomy" id="1384057"/>
    <lineage>
        <taxon>Bacteria</taxon>
        <taxon>Bacillati</taxon>
        <taxon>Bacillota</taxon>
        <taxon>Bacilli</taxon>
        <taxon>Bacillales</taxon>
        <taxon>Caryophanaceae</taxon>
        <taxon>Ureibacillus</taxon>
    </lineage>
</organism>
<dbReference type="Proteomes" id="UP000030408">
    <property type="component" value="Unassembled WGS sequence"/>
</dbReference>
<dbReference type="GO" id="GO:0050660">
    <property type="term" value="F:flavin adenine dinucleotide binding"/>
    <property type="evidence" value="ECO:0007669"/>
    <property type="project" value="TreeGrafter"/>
</dbReference>
<dbReference type="PRINTS" id="PR00469">
    <property type="entry name" value="PNDRDTASEII"/>
</dbReference>
<evidence type="ECO:0008006" key="4">
    <source>
        <dbReference type="Google" id="ProtNLM"/>
    </source>
</evidence>
<dbReference type="STRING" id="1384057.CD33_13165"/>
<dbReference type="GO" id="GO:0004497">
    <property type="term" value="F:monooxygenase activity"/>
    <property type="evidence" value="ECO:0007669"/>
    <property type="project" value="TreeGrafter"/>
</dbReference>
<name>A0A0A3HVE9_9BACL</name>
<dbReference type="SUPFAM" id="SSF51905">
    <property type="entry name" value="FAD/NAD(P)-binding domain"/>
    <property type="match status" value="2"/>
</dbReference>
<accession>A0A0A3HVE9</accession>
<comment type="caution">
    <text evidence="2">The sequence shown here is derived from an EMBL/GenBank/DDBJ whole genome shotgun (WGS) entry which is preliminary data.</text>
</comment>